<evidence type="ECO:0000256" key="1">
    <source>
        <dbReference type="SAM" id="Coils"/>
    </source>
</evidence>
<dbReference type="GeneID" id="101849728"/>
<protein>
    <submittedName>
        <fullName evidence="3">Coiled-coil domain-containing protein 160</fullName>
    </submittedName>
</protein>
<feature type="coiled-coil region" evidence="1">
    <location>
        <begin position="94"/>
        <end position="177"/>
    </location>
</feature>
<feature type="coiled-coil region" evidence="1">
    <location>
        <begin position="227"/>
        <end position="294"/>
    </location>
</feature>
<dbReference type="RefSeq" id="XP_012943407.1">
    <property type="nucleotide sequence ID" value="XM_013087953.2"/>
</dbReference>
<name>A0ABM1A9I4_APLCA</name>
<accession>A0ABM1A9I4</accession>
<dbReference type="Proteomes" id="UP000694888">
    <property type="component" value="Unplaced"/>
</dbReference>
<evidence type="ECO:0000313" key="3">
    <source>
        <dbReference type="RefSeq" id="XP_012943407.1"/>
    </source>
</evidence>
<gene>
    <name evidence="3" type="primary">LOC101849728</name>
</gene>
<evidence type="ECO:0000313" key="2">
    <source>
        <dbReference type="Proteomes" id="UP000694888"/>
    </source>
</evidence>
<reference evidence="3" key="1">
    <citation type="submission" date="2025-08" db="UniProtKB">
        <authorList>
            <consortium name="RefSeq"/>
        </authorList>
    </citation>
    <scope>IDENTIFICATION</scope>
</reference>
<proteinExistence type="predicted"/>
<organism evidence="2 3">
    <name type="scientific">Aplysia californica</name>
    <name type="common">California sea hare</name>
    <dbReference type="NCBI Taxonomy" id="6500"/>
    <lineage>
        <taxon>Eukaryota</taxon>
        <taxon>Metazoa</taxon>
        <taxon>Spiralia</taxon>
        <taxon>Lophotrochozoa</taxon>
        <taxon>Mollusca</taxon>
        <taxon>Gastropoda</taxon>
        <taxon>Heterobranchia</taxon>
        <taxon>Euthyneura</taxon>
        <taxon>Tectipleura</taxon>
        <taxon>Aplysiida</taxon>
        <taxon>Aplysioidea</taxon>
        <taxon>Aplysiidae</taxon>
        <taxon>Aplysia</taxon>
    </lineage>
</organism>
<sequence length="336" mass="39116">MKDVIQRGFFFCIEYIIHHTVMDPKDIVNENGTESSRVPGDWVKELFAPIYDFDAIVTAGRQGYGGSESKIQRVPILDPQTVREVFERVHERVVEAERQKQHEAEQEKQEVEDKKIDPRKSAIWNTEEIETLRKVYKSAKGEIGKLEAALREKRSHAETLERTVRQQREELDTLHTTLLEVTKANQRLTIHRDHLRKQNSVLDLKCAALSDSWIEIGKEKLKALEAVKEAHKALDKERLQRQKLEADLSEARQNLIREKALVERNVTTKFEIEVNDLNEVIRDLTVELREERKLHEASRRGLEHLRNHFSSLPTRDVLPPGLVLEDQVQRVDHCSL</sequence>
<keyword evidence="2" id="KW-1185">Reference proteome</keyword>
<keyword evidence="1" id="KW-0175">Coiled coil</keyword>